<keyword evidence="2" id="KW-1185">Reference proteome</keyword>
<protein>
    <submittedName>
        <fullName evidence="1">Uncharacterized protein</fullName>
    </submittedName>
</protein>
<reference evidence="2" key="1">
    <citation type="journal article" date="2019" name="Int. J. Syst. Evol. Microbiol.">
        <title>The Global Catalogue of Microorganisms (GCM) 10K type strain sequencing project: providing services to taxonomists for standard genome sequencing and annotation.</title>
        <authorList>
            <consortium name="The Broad Institute Genomics Platform"/>
            <consortium name="The Broad Institute Genome Sequencing Center for Infectious Disease"/>
            <person name="Wu L."/>
            <person name="Ma J."/>
        </authorList>
    </citation>
    <scope>NUCLEOTIDE SEQUENCE [LARGE SCALE GENOMIC DNA]</scope>
    <source>
        <strain evidence="2">JCM 17738</strain>
    </source>
</reference>
<gene>
    <name evidence="1" type="ORF">GCM10023153_27560</name>
</gene>
<accession>A0ABP8K4Z5</accession>
<organism evidence="1 2">
    <name type="scientific">Ornithinibacter aureus</name>
    <dbReference type="NCBI Taxonomy" id="622664"/>
    <lineage>
        <taxon>Bacteria</taxon>
        <taxon>Bacillati</taxon>
        <taxon>Actinomycetota</taxon>
        <taxon>Actinomycetes</taxon>
        <taxon>Micrococcales</taxon>
        <taxon>Intrasporangiaceae</taxon>
        <taxon>Ornithinibacter</taxon>
    </lineage>
</organism>
<name>A0ABP8K4Z5_9MICO</name>
<sequence>MTARAAARCAGCLAAIVVLDSEARSWNPGSVAARFKAWDQRGDVFGDRAVESTPEADRTGPVEMRGELLDGTLSARPAARDDMFVLNVWVSWRAPCVGDDAGLHWVGRDCKQRTAGCSSCAPTSARSLLAEERS</sequence>
<dbReference type="EMBL" id="BAABFX010000038">
    <property type="protein sequence ID" value="GAA4400246.1"/>
    <property type="molecule type" value="Genomic_DNA"/>
</dbReference>
<evidence type="ECO:0000313" key="1">
    <source>
        <dbReference type="EMBL" id="GAA4400246.1"/>
    </source>
</evidence>
<evidence type="ECO:0000313" key="2">
    <source>
        <dbReference type="Proteomes" id="UP001500390"/>
    </source>
</evidence>
<comment type="caution">
    <text evidence="1">The sequence shown here is derived from an EMBL/GenBank/DDBJ whole genome shotgun (WGS) entry which is preliminary data.</text>
</comment>
<proteinExistence type="predicted"/>
<dbReference type="Proteomes" id="UP001500390">
    <property type="component" value="Unassembled WGS sequence"/>
</dbReference>